<proteinExistence type="predicted"/>
<protein>
    <submittedName>
        <fullName evidence="1">DUF3888 domain-containing protein</fullName>
    </submittedName>
</protein>
<dbReference type="KEGG" id="psyo:PB01_10155"/>
<accession>A0A5J6SNW0</accession>
<evidence type="ECO:0000313" key="2">
    <source>
        <dbReference type="Proteomes" id="UP000325517"/>
    </source>
</evidence>
<gene>
    <name evidence="1" type="ORF">PB01_10155</name>
</gene>
<dbReference type="InterPro" id="IPR024984">
    <property type="entry name" value="DUF3888"/>
</dbReference>
<sequence length="95" mass="10946">MFTFPISNLASSEVTEAGWIMKDTYATSEDILLTLIEPDINTMIKEKYGKQMKWEVSKVLKVGLIVDHTKKESEFWYNVKLAVRLENEKDDSNGN</sequence>
<dbReference type="EMBL" id="CP031223">
    <property type="protein sequence ID" value="QFF99163.1"/>
    <property type="molecule type" value="Genomic_DNA"/>
</dbReference>
<name>A0A5J6SNW0_9BACI</name>
<keyword evidence="2" id="KW-1185">Reference proteome</keyword>
<dbReference type="Pfam" id="PF13027">
    <property type="entry name" value="DUF3888"/>
    <property type="match status" value="1"/>
</dbReference>
<organism evidence="1 2">
    <name type="scientific">Psychrobacillus glaciei</name>
    <dbReference type="NCBI Taxonomy" id="2283160"/>
    <lineage>
        <taxon>Bacteria</taxon>
        <taxon>Bacillati</taxon>
        <taxon>Bacillota</taxon>
        <taxon>Bacilli</taxon>
        <taxon>Bacillales</taxon>
        <taxon>Bacillaceae</taxon>
        <taxon>Psychrobacillus</taxon>
    </lineage>
</organism>
<dbReference type="OrthoDB" id="2884755at2"/>
<dbReference type="Proteomes" id="UP000325517">
    <property type="component" value="Chromosome"/>
</dbReference>
<dbReference type="AlphaFoldDB" id="A0A5J6SNW0"/>
<evidence type="ECO:0000313" key="1">
    <source>
        <dbReference type="EMBL" id="QFF99163.1"/>
    </source>
</evidence>
<reference evidence="1 2" key="1">
    <citation type="submission" date="2018-07" db="EMBL/GenBank/DDBJ databases">
        <title>Complete genome sequence of Psychrobacillus sp. PB01, isolated from iceberg, and comparative genome analysis of Psychrobacillus strains.</title>
        <authorList>
            <person name="Lee P.C."/>
        </authorList>
    </citation>
    <scope>NUCLEOTIDE SEQUENCE [LARGE SCALE GENOMIC DNA]</scope>
    <source>
        <strain evidence="1 2">PB01</strain>
    </source>
</reference>